<dbReference type="InterPro" id="IPR035902">
    <property type="entry name" value="Nuc_phospho_transferase"/>
</dbReference>
<dbReference type="GO" id="GO:0005829">
    <property type="term" value="C:cytosol"/>
    <property type="evidence" value="ECO:0007669"/>
    <property type="project" value="TreeGrafter"/>
</dbReference>
<feature type="binding site" evidence="9">
    <location>
        <position position="79"/>
    </location>
    <ligand>
        <name>5-phospho-alpha-D-ribose 1-diphosphate</name>
        <dbReference type="ChEBI" id="CHEBI:58017"/>
    </ligand>
</feature>
<dbReference type="OrthoDB" id="9806430at2"/>
<dbReference type="GO" id="GO:0000287">
    <property type="term" value="F:magnesium ion binding"/>
    <property type="evidence" value="ECO:0007669"/>
    <property type="project" value="UniProtKB-UniRule"/>
</dbReference>
<organism evidence="12 13">
    <name type="scientific">Virgibacillus indicus</name>
    <dbReference type="NCBI Taxonomy" id="2024554"/>
    <lineage>
        <taxon>Bacteria</taxon>
        <taxon>Bacillati</taxon>
        <taxon>Bacillota</taxon>
        <taxon>Bacilli</taxon>
        <taxon>Bacillales</taxon>
        <taxon>Bacillaceae</taxon>
        <taxon>Virgibacillus</taxon>
    </lineage>
</organism>
<feature type="binding site" evidence="9">
    <location>
        <position position="119"/>
    </location>
    <ligand>
        <name>5-phospho-alpha-D-ribose 1-diphosphate</name>
        <dbReference type="ChEBI" id="CHEBI:58017"/>
    </ligand>
</feature>
<feature type="binding site" evidence="9">
    <location>
        <position position="225"/>
    </location>
    <ligand>
        <name>Mg(2+)</name>
        <dbReference type="ChEBI" id="CHEBI:18420"/>
        <label>2</label>
    </ligand>
</feature>
<feature type="binding site" evidence="9">
    <location>
        <begin position="82"/>
        <end position="83"/>
    </location>
    <ligand>
        <name>5-phospho-alpha-D-ribose 1-diphosphate</name>
        <dbReference type="ChEBI" id="CHEBI:58017"/>
    </ligand>
</feature>
<comment type="cofactor">
    <cofactor evidence="9">
        <name>Mg(2+)</name>
        <dbReference type="ChEBI" id="CHEBI:18420"/>
    </cofactor>
    <text evidence="9">Binds 2 magnesium ions per monomer.</text>
</comment>
<protein>
    <recommendedName>
        <fullName evidence="9">Anthranilate phosphoribosyltransferase</fullName>
        <ecNumber evidence="9">2.4.2.18</ecNumber>
    </recommendedName>
</protein>
<keyword evidence="9" id="KW-0460">Magnesium</keyword>
<sequence>MKNYLEKLIRQENLTVEEMKDATKYCFTDAITESEIAAFLTALQSKGETADEIAGMVDVIRSQSMFQTTAITNAMDNCGTGGDQSYSFNISTTSAFVIAGAGITVAKHGNRSISSKTGSADVLEHLGVSLSFTNDHVEEMLNENKIAFLFAPHVHKALKPFSKVRKDLGLPTIFNAIGPLTNPVPLDSQLLGVYQRDMVQMLGEALRKLGRRRAVVVNGAGFMDEASLAGVNHLVILDEGKLTPFTLSPEEIDLPVYQNEEIRGGDAKDNAVILQGVLSGKKGAYFDTVLLNAGLGLFANGAAKTIKSGIQMARESIESGAAMERLQRLIEYSRKIPSGVL</sequence>
<feature type="binding site" evidence="9">
    <location>
        <begin position="107"/>
        <end position="115"/>
    </location>
    <ligand>
        <name>5-phospho-alpha-D-ribose 1-diphosphate</name>
        <dbReference type="ChEBI" id="CHEBI:58017"/>
    </ligand>
</feature>
<comment type="pathway">
    <text evidence="1 9">Amino-acid biosynthesis; L-tryptophan biosynthesis; L-tryptophan from chorismate: step 2/5.</text>
</comment>
<comment type="similarity">
    <text evidence="9">Belongs to the anthranilate phosphoribosyltransferase family.</text>
</comment>
<dbReference type="Gene3D" id="3.40.1030.10">
    <property type="entry name" value="Nucleoside phosphorylase/phosphoribosyltransferase catalytic domain"/>
    <property type="match status" value="1"/>
</dbReference>
<dbReference type="GO" id="GO:0000162">
    <property type="term" value="P:L-tryptophan biosynthetic process"/>
    <property type="evidence" value="ECO:0007669"/>
    <property type="project" value="UniProtKB-UniRule"/>
</dbReference>
<keyword evidence="3 9" id="KW-0328">Glycosyltransferase</keyword>
<evidence type="ECO:0000256" key="6">
    <source>
        <dbReference type="ARBA" id="ARBA00023141"/>
    </source>
</evidence>
<feature type="domain" description="Glycosyl transferase family 3 N-terminal" evidence="11">
    <location>
        <begin position="2"/>
        <end position="63"/>
    </location>
</feature>
<keyword evidence="9" id="KW-0479">Metal-binding</keyword>
<evidence type="ECO:0000313" key="13">
    <source>
        <dbReference type="Proteomes" id="UP000216498"/>
    </source>
</evidence>
<dbReference type="FunFam" id="3.40.1030.10:FF:000002">
    <property type="entry name" value="Anthranilate phosphoribosyltransferase"/>
    <property type="match status" value="1"/>
</dbReference>
<dbReference type="RefSeq" id="WP_094885314.1">
    <property type="nucleotide sequence ID" value="NZ_NPMS01000003.1"/>
</dbReference>
<comment type="caution">
    <text evidence="12">The sequence shown here is derived from an EMBL/GenBank/DDBJ whole genome shotgun (WGS) entry which is preliminary data.</text>
</comment>
<keyword evidence="13" id="KW-1185">Reference proteome</keyword>
<evidence type="ECO:0000256" key="9">
    <source>
        <dbReference type="HAMAP-Rule" id="MF_00211"/>
    </source>
</evidence>
<dbReference type="UniPathway" id="UPA00035">
    <property type="reaction ID" value="UER00041"/>
</dbReference>
<keyword evidence="6 9" id="KW-0057">Aromatic amino acid biosynthesis</keyword>
<proteinExistence type="inferred from homology"/>
<dbReference type="Gene3D" id="1.20.970.10">
    <property type="entry name" value="Transferase, Pyrimidine Nucleoside Phosphorylase, Chain C"/>
    <property type="match status" value="1"/>
</dbReference>
<dbReference type="SUPFAM" id="SSF47648">
    <property type="entry name" value="Nucleoside phosphorylase/phosphoribosyltransferase N-terminal domain"/>
    <property type="match status" value="1"/>
</dbReference>
<keyword evidence="5 9" id="KW-0822">Tryptophan biosynthesis</keyword>
<dbReference type="AlphaFoldDB" id="A0A265NAZ6"/>
<feature type="binding site" evidence="9">
    <location>
        <position position="224"/>
    </location>
    <ligand>
        <name>Mg(2+)</name>
        <dbReference type="ChEBI" id="CHEBI:18420"/>
        <label>2</label>
    </ligand>
</feature>
<comment type="caution">
    <text evidence="9">Lacks conserved residue(s) required for the propagation of feature annotation.</text>
</comment>
<feature type="binding site" evidence="9">
    <location>
        <begin position="89"/>
        <end position="92"/>
    </location>
    <ligand>
        <name>5-phospho-alpha-D-ribose 1-diphosphate</name>
        <dbReference type="ChEBI" id="CHEBI:58017"/>
    </ligand>
</feature>
<feature type="binding site" evidence="9">
    <location>
        <position position="225"/>
    </location>
    <ligand>
        <name>Mg(2+)</name>
        <dbReference type="ChEBI" id="CHEBI:18420"/>
        <label>1</label>
    </ligand>
</feature>
<dbReference type="EMBL" id="NPMS01000003">
    <property type="protein sequence ID" value="OZU88955.1"/>
    <property type="molecule type" value="Genomic_DNA"/>
</dbReference>
<dbReference type="EC" id="2.4.2.18" evidence="9"/>
<dbReference type="Pfam" id="PF02885">
    <property type="entry name" value="Glycos_trans_3N"/>
    <property type="match status" value="1"/>
</dbReference>
<name>A0A265NAZ6_9BACI</name>
<evidence type="ECO:0000256" key="2">
    <source>
        <dbReference type="ARBA" id="ARBA00022605"/>
    </source>
</evidence>
<accession>A0A265NAZ6</accession>
<gene>
    <name evidence="9 12" type="primary">trpD</name>
    <name evidence="12" type="ORF">CIL03_08010</name>
</gene>
<comment type="catalytic activity">
    <reaction evidence="7 9">
        <text>N-(5-phospho-beta-D-ribosyl)anthranilate + diphosphate = 5-phospho-alpha-D-ribose 1-diphosphate + anthranilate</text>
        <dbReference type="Rhea" id="RHEA:11768"/>
        <dbReference type="ChEBI" id="CHEBI:16567"/>
        <dbReference type="ChEBI" id="CHEBI:18277"/>
        <dbReference type="ChEBI" id="CHEBI:33019"/>
        <dbReference type="ChEBI" id="CHEBI:58017"/>
        <dbReference type="EC" id="2.4.2.18"/>
    </reaction>
</comment>
<feature type="binding site" evidence="9">
    <location>
        <position position="91"/>
    </location>
    <ligand>
        <name>Mg(2+)</name>
        <dbReference type="ChEBI" id="CHEBI:18420"/>
        <label>1</label>
    </ligand>
</feature>
<evidence type="ECO:0000256" key="1">
    <source>
        <dbReference type="ARBA" id="ARBA00004907"/>
    </source>
</evidence>
<dbReference type="InterPro" id="IPR005940">
    <property type="entry name" value="Anthranilate_Pribosyl_Tfrase"/>
</dbReference>
<dbReference type="PANTHER" id="PTHR43285:SF2">
    <property type="entry name" value="ANTHRANILATE PHOSPHORIBOSYLTRANSFERASE"/>
    <property type="match status" value="1"/>
</dbReference>
<evidence type="ECO:0000256" key="3">
    <source>
        <dbReference type="ARBA" id="ARBA00022676"/>
    </source>
</evidence>
<dbReference type="InterPro" id="IPR036320">
    <property type="entry name" value="Glycosyl_Trfase_fam3_N_dom_sf"/>
</dbReference>
<reference evidence="12 13" key="1">
    <citation type="submission" date="2017-08" db="EMBL/GenBank/DDBJ databases">
        <title>Virgibacillus indicus sp. nov. and Virgibacillus profoundi sp. nov, two moderately halophilic bacteria isolated from marine sediment by using the Microfluidic Streak Plate.</title>
        <authorList>
            <person name="Xu B."/>
            <person name="Hu B."/>
            <person name="Wang J."/>
            <person name="Zhu Y."/>
            <person name="Huang L."/>
            <person name="Du W."/>
            <person name="Huang Y."/>
        </authorList>
    </citation>
    <scope>NUCLEOTIDE SEQUENCE [LARGE SCALE GENOMIC DNA]</scope>
    <source>
        <strain evidence="12 13">IO3-P2-C2</strain>
    </source>
</reference>
<evidence type="ECO:0000256" key="5">
    <source>
        <dbReference type="ARBA" id="ARBA00022822"/>
    </source>
</evidence>
<keyword evidence="2 9" id="KW-0028">Amino-acid biosynthesis</keyword>
<comment type="similarity">
    <text evidence="8">In the C-terminal section; belongs to the anthranilate phosphoribosyltransferase family.</text>
</comment>
<dbReference type="PANTHER" id="PTHR43285">
    <property type="entry name" value="ANTHRANILATE PHOSPHORIBOSYLTRANSFERASE"/>
    <property type="match status" value="1"/>
</dbReference>
<dbReference type="GO" id="GO:0004048">
    <property type="term" value="F:anthranilate phosphoribosyltransferase activity"/>
    <property type="evidence" value="ECO:0007669"/>
    <property type="project" value="UniProtKB-UniRule"/>
</dbReference>
<dbReference type="InterPro" id="IPR000312">
    <property type="entry name" value="Glycosyl_Trfase_fam3"/>
</dbReference>
<comment type="function">
    <text evidence="9">Catalyzes the transfer of the phosphoribosyl group of 5-phosphorylribose-1-pyrophosphate (PRPP) to anthranilate to yield N-(5'-phosphoribosyl)-anthranilate (PRA).</text>
</comment>
<dbReference type="HAMAP" id="MF_00211">
    <property type="entry name" value="TrpD"/>
    <property type="match status" value="1"/>
</dbReference>
<dbReference type="Pfam" id="PF00591">
    <property type="entry name" value="Glycos_transf_3"/>
    <property type="match status" value="1"/>
</dbReference>
<evidence type="ECO:0000256" key="7">
    <source>
        <dbReference type="ARBA" id="ARBA00052328"/>
    </source>
</evidence>
<feature type="binding site" evidence="9">
    <location>
        <position position="79"/>
    </location>
    <ligand>
        <name>anthranilate</name>
        <dbReference type="ChEBI" id="CHEBI:16567"/>
        <label>1</label>
    </ligand>
</feature>
<evidence type="ECO:0000256" key="8">
    <source>
        <dbReference type="ARBA" id="ARBA00061188"/>
    </source>
</evidence>
<feature type="domain" description="Glycosyl transferase family 3" evidence="10">
    <location>
        <begin position="73"/>
        <end position="322"/>
    </location>
</feature>
<feature type="binding site" evidence="9">
    <location>
        <position position="165"/>
    </location>
    <ligand>
        <name>anthranilate</name>
        <dbReference type="ChEBI" id="CHEBI:16567"/>
        <label>2</label>
    </ligand>
</feature>
<comment type="subunit">
    <text evidence="9">Homodimer.</text>
</comment>
<dbReference type="InterPro" id="IPR017459">
    <property type="entry name" value="Glycosyl_Trfase_fam3_N_dom"/>
</dbReference>
<feature type="binding site" evidence="9">
    <location>
        <position position="87"/>
    </location>
    <ligand>
        <name>5-phospho-alpha-D-ribose 1-diphosphate</name>
        <dbReference type="ChEBI" id="CHEBI:58017"/>
    </ligand>
</feature>
<evidence type="ECO:0000313" key="12">
    <source>
        <dbReference type="EMBL" id="OZU88955.1"/>
    </source>
</evidence>
<evidence type="ECO:0000259" key="11">
    <source>
        <dbReference type="Pfam" id="PF02885"/>
    </source>
</evidence>
<dbReference type="SUPFAM" id="SSF52418">
    <property type="entry name" value="Nucleoside phosphorylase/phosphoribosyltransferase catalytic domain"/>
    <property type="match status" value="1"/>
</dbReference>
<dbReference type="NCBIfam" id="TIGR01245">
    <property type="entry name" value="trpD"/>
    <property type="match status" value="1"/>
</dbReference>
<keyword evidence="4 9" id="KW-0808">Transferase</keyword>
<evidence type="ECO:0000259" key="10">
    <source>
        <dbReference type="Pfam" id="PF00591"/>
    </source>
</evidence>
<dbReference type="Proteomes" id="UP000216498">
    <property type="component" value="Unassembled WGS sequence"/>
</dbReference>
<evidence type="ECO:0000256" key="4">
    <source>
        <dbReference type="ARBA" id="ARBA00022679"/>
    </source>
</evidence>
<feature type="binding site" evidence="9">
    <location>
        <position position="110"/>
    </location>
    <ligand>
        <name>anthranilate</name>
        <dbReference type="ChEBI" id="CHEBI:16567"/>
        <label>1</label>
    </ligand>
</feature>